<dbReference type="AlphaFoldDB" id="A0A0M2F449"/>
<evidence type="ECO:0000313" key="5">
    <source>
        <dbReference type="Proteomes" id="UP000029435"/>
    </source>
</evidence>
<sequence length="95" mass="10540">MLHTLSRSPYHVDLDALLRSLDQGDALVLLQDGVIAALVGGDIIQRLLDSEVLLYALQPDTAARGMTEQISNNVTLIDYNQFVQLTVEHPQQLAW</sequence>
<accession>A0A0M2F449</accession>
<name>A0A0M2F449_9GAMM</name>
<comment type="function">
    <text evidence="3">Part of a sulfur-relay system required for 2-thiolation of 5-methylaminomethyl-2-thiouridine (mnm(5)s(2)U) at tRNA wobble positions.</text>
</comment>
<dbReference type="RefSeq" id="WP_039311349.1">
    <property type="nucleotide sequence ID" value="NZ_JQOD01000001.1"/>
</dbReference>
<dbReference type="PANTHER" id="PTHR37526:SF1">
    <property type="entry name" value="PROTEIN TUSB"/>
    <property type="match status" value="1"/>
</dbReference>
<dbReference type="EMBL" id="JQOD01000001">
    <property type="protein sequence ID" value="KGA34912.1"/>
    <property type="molecule type" value="Genomic_DNA"/>
</dbReference>
<organism evidence="4 5">
    <name type="scientific">Pectobacterium brasiliense</name>
    <dbReference type="NCBI Taxonomy" id="180957"/>
    <lineage>
        <taxon>Bacteria</taxon>
        <taxon>Pseudomonadati</taxon>
        <taxon>Pseudomonadota</taxon>
        <taxon>Gammaproteobacteria</taxon>
        <taxon>Enterobacterales</taxon>
        <taxon>Pectobacteriaceae</taxon>
        <taxon>Pectobacterium</taxon>
    </lineage>
</organism>
<dbReference type="InterPro" id="IPR023526">
    <property type="entry name" value="Sulphur_relay_TusB"/>
</dbReference>
<evidence type="ECO:0000256" key="3">
    <source>
        <dbReference type="HAMAP-Rule" id="MF_01564"/>
    </source>
</evidence>
<dbReference type="STRING" id="180957.B5S52_02345"/>
<dbReference type="HAMAP" id="MF_01564">
    <property type="entry name" value="Thiourid_synth_B"/>
    <property type="match status" value="1"/>
</dbReference>
<gene>
    <name evidence="3" type="primary">tusB</name>
    <name evidence="4" type="ORF">KU74_00155</name>
</gene>
<comment type="similarity">
    <text evidence="3">Belongs to the DsrH/TusB family.</text>
</comment>
<proteinExistence type="inferred from homology"/>
<dbReference type="SUPFAM" id="SSF75169">
    <property type="entry name" value="DsrEFH-like"/>
    <property type="match status" value="1"/>
</dbReference>
<dbReference type="NCBIfam" id="TIGR03011">
    <property type="entry name" value="sulf_tusB_dsrH"/>
    <property type="match status" value="1"/>
</dbReference>
<dbReference type="GO" id="GO:1990228">
    <property type="term" value="C:sulfurtransferase complex"/>
    <property type="evidence" value="ECO:0007669"/>
    <property type="project" value="TreeGrafter"/>
</dbReference>
<comment type="caution">
    <text evidence="4">The sequence shown here is derived from an EMBL/GenBank/DDBJ whole genome shotgun (WGS) entry which is preliminary data.</text>
</comment>
<dbReference type="PANTHER" id="PTHR37526">
    <property type="entry name" value="PROTEIN TUSB"/>
    <property type="match status" value="1"/>
</dbReference>
<keyword evidence="2 3" id="KW-0819">tRNA processing</keyword>
<evidence type="ECO:0000256" key="2">
    <source>
        <dbReference type="ARBA" id="ARBA00022694"/>
    </source>
</evidence>
<comment type="subunit">
    <text evidence="3">Heterohexamer, formed by a dimer of trimers. The hexameric TusBCD complex contains 2 copies each of TusB, TusC and TusD. The TusBCD complex interacts with TusE.</text>
</comment>
<dbReference type="InterPro" id="IPR007215">
    <property type="entry name" value="Sulphur_relay_TusB/DsrH"/>
</dbReference>
<dbReference type="InterPro" id="IPR027396">
    <property type="entry name" value="DsrEFH-like"/>
</dbReference>
<reference evidence="4 5" key="1">
    <citation type="submission" date="2014-08" db="EMBL/GenBank/DDBJ databases">
        <title>Genome sequences of NCPPB Pectobacterium isolates.</title>
        <authorList>
            <person name="Glover R.H."/>
            <person name="Sapp M."/>
            <person name="Elphinstone J."/>
        </authorList>
    </citation>
    <scope>NUCLEOTIDE SEQUENCE [LARGE SCALE GENOMIC DNA]</scope>
    <source>
        <strain evidence="4 5">LMG 21372</strain>
    </source>
</reference>
<protein>
    <recommendedName>
        <fullName evidence="3">Protein TusB</fullName>
    </recommendedName>
    <alternativeName>
        <fullName evidence="3">tRNA 2-thiouridine synthesizing protein B</fullName>
    </alternativeName>
</protein>
<dbReference type="NCBIfam" id="NF010035">
    <property type="entry name" value="PRK13510.1"/>
    <property type="match status" value="1"/>
</dbReference>
<dbReference type="Proteomes" id="UP000029435">
    <property type="component" value="Unassembled WGS sequence"/>
</dbReference>
<evidence type="ECO:0000256" key="1">
    <source>
        <dbReference type="ARBA" id="ARBA00022490"/>
    </source>
</evidence>
<dbReference type="OrthoDB" id="9795117at2"/>
<dbReference type="GO" id="GO:0002143">
    <property type="term" value="P:tRNA wobble position uridine thiolation"/>
    <property type="evidence" value="ECO:0007669"/>
    <property type="project" value="InterPro"/>
</dbReference>
<keyword evidence="1 3" id="KW-0963">Cytoplasm</keyword>
<evidence type="ECO:0000313" key="4">
    <source>
        <dbReference type="EMBL" id="KGA34912.1"/>
    </source>
</evidence>
<comment type="subcellular location">
    <subcellularLocation>
        <location evidence="3">Cytoplasm</location>
    </subcellularLocation>
</comment>
<dbReference type="Pfam" id="PF04077">
    <property type="entry name" value="DsrH"/>
    <property type="match status" value="1"/>
</dbReference>
<dbReference type="Gene3D" id="3.40.1260.10">
    <property type="entry name" value="DsrEFH-like"/>
    <property type="match status" value="1"/>
</dbReference>